<dbReference type="OrthoDB" id="9975959at2759"/>
<evidence type="ECO:0000313" key="3">
    <source>
        <dbReference type="RefSeq" id="XP_033576862.1"/>
    </source>
</evidence>
<dbReference type="SUPFAM" id="SSF56219">
    <property type="entry name" value="DNase I-like"/>
    <property type="match status" value="1"/>
</dbReference>
<dbReference type="AlphaFoldDB" id="A0A6A6YMX3"/>
<dbReference type="GeneID" id="54455073"/>
<dbReference type="EMBL" id="MU003700">
    <property type="protein sequence ID" value="KAF2809898.1"/>
    <property type="molecule type" value="Genomic_DNA"/>
</dbReference>
<dbReference type="Proteomes" id="UP000504636">
    <property type="component" value="Unplaced"/>
</dbReference>
<reference evidence="1 3" key="1">
    <citation type="journal article" date="2020" name="Stud. Mycol.">
        <title>101 Dothideomycetes genomes: a test case for predicting lifestyles and emergence of pathogens.</title>
        <authorList>
            <person name="Haridas S."/>
            <person name="Albert R."/>
            <person name="Binder M."/>
            <person name="Bloem J."/>
            <person name="Labutti K."/>
            <person name="Salamov A."/>
            <person name="Andreopoulos B."/>
            <person name="Baker S."/>
            <person name="Barry K."/>
            <person name="Bills G."/>
            <person name="Bluhm B."/>
            <person name="Cannon C."/>
            <person name="Castanera R."/>
            <person name="Culley D."/>
            <person name="Daum C."/>
            <person name="Ezra D."/>
            <person name="Gonzalez J."/>
            <person name="Henrissat B."/>
            <person name="Kuo A."/>
            <person name="Liang C."/>
            <person name="Lipzen A."/>
            <person name="Lutzoni F."/>
            <person name="Magnuson J."/>
            <person name="Mondo S."/>
            <person name="Nolan M."/>
            <person name="Ohm R."/>
            <person name="Pangilinan J."/>
            <person name="Park H.-J."/>
            <person name="Ramirez L."/>
            <person name="Alfaro M."/>
            <person name="Sun H."/>
            <person name="Tritt A."/>
            <person name="Yoshinaga Y."/>
            <person name="Zwiers L.-H."/>
            <person name="Turgeon B."/>
            <person name="Goodwin S."/>
            <person name="Spatafora J."/>
            <person name="Crous P."/>
            <person name="Grigoriev I."/>
        </authorList>
    </citation>
    <scope>NUCLEOTIDE SEQUENCE</scope>
    <source>
        <strain evidence="1 3">CBS 304.34</strain>
    </source>
</reference>
<dbReference type="RefSeq" id="XP_033576862.1">
    <property type="nucleotide sequence ID" value="XM_033714180.1"/>
</dbReference>
<accession>A0A6A6YMX3</accession>
<proteinExistence type="predicted"/>
<keyword evidence="2" id="KW-1185">Reference proteome</keyword>
<evidence type="ECO:0000313" key="1">
    <source>
        <dbReference type="EMBL" id="KAF2809898.1"/>
    </source>
</evidence>
<protein>
    <recommendedName>
        <fullName evidence="4">Endonuclease/exonuclease/phosphatase domain-containing protein</fullName>
    </recommendedName>
</protein>
<dbReference type="InterPro" id="IPR036691">
    <property type="entry name" value="Endo/exonu/phosph_ase_sf"/>
</dbReference>
<gene>
    <name evidence="1 3" type="ORF">BDZ99DRAFT_299407</name>
</gene>
<reference evidence="3" key="2">
    <citation type="submission" date="2020-04" db="EMBL/GenBank/DDBJ databases">
        <authorList>
            <consortium name="NCBI Genome Project"/>
        </authorList>
    </citation>
    <scope>NUCLEOTIDE SEQUENCE</scope>
    <source>
        <strain evidence="3">CBS 304.34</strain>
    </source>
</reference>
<reference evidence="3" key="3">
    <citation type="submission" date="2025-04" db="UniProtKB">
        <authorList>
            <consortium name="RefSeq"/>
        </authorList>
    </citation>
    <scope>IDENTIFICATION</scope>
    <source>
        <strain evidence="3">CBS 304.34</strain>
    </source>
</reference>
<organism evidence="1">
    <name type="scientific">Mytilinidion resinicola</name>
    <dbReference type="NCBI Taxonomy" id="574789"/>
    <lineage>
        <taxon>Eukaryota</taxon>
        <taxon>Fungi</taxon>
        <taxon>Dikarya</taxon>
        <taxon>Ascomycota</taxon>
        <taxon>Pezizomycotina</taxon>
        <taxon>Dothideomycetes</taxon>
        <taxon>Pleosporomycetidae</taxon>
        <taxon>Mytilinidiales</taxon>
        <taxon>Mytilinidiaceae</taxon>
        <taxon>Mytilinidion</taxon>
    </lineage>
</organism>
<sequence>MSLTFTHRSRVGSALLTFTGSARYISSTSHLNPAEFRLFCEHIESKSRLPPKPISQKFPLLQFLQPQIHCPESSAWVALENNNHQNCLLRDSVLKVVSWNIDWFSPSPLDRASAALGHLEEHFGTVPGNLVVMLQEVCHESLQAILENSWVQ</sequence>
<evidence type="ECO:0008006" key="4">
    <source>
        <dbReference type="Google" id="ProtNLM"/>
    </source>
</evidence>
<evidence type="ECO:0000313" key="2">
    <source>
        <dbReference type="Proteomes" id="UP000504636"/>
    </source>
</evidence>
<name>A0A6A6YMX3_9PEZI</name>